<dbReference type="Pfam" id="PF11175">
    <property type="entry name" value="DUF2961"/>
    <property type="match status" value="1"/>
</dbReference>
<feature type="region of interest" description="Disordered" evidence="1">
    <location>
        <begin position="598"/>
        <end position="628"/>
    </location>
</feature>
<evidence type="ECO:0000313" key="3">
    <source>
        <dbReference type="Proteomes" id="UP000317238"/>
    </source>
</evidence>
<protein>
    <recommendedName>
        <fullName evidence="4">DUF2961 domain-containing protein</fullName>
    </recommendedName>
</protein>
<reference evidence="2 3" key="1">
    <citation type="submission" date="2019-02" db="EMBL/GenBank/DDBJ databases">
        <title>Deep-cultivation of Planctomycetes and their phenomic and genomic characterization uncovers novel biology.</title>
        <authorList>
            <person name="Wiegand S."/>
            <person name="Jogler M."/>
            <person name="Boedeker C."/>
            <person name="Pinto D."/>
            <person name="Vollmers J."/>
            <person name="Rivas-Marin E."/>
            <person name="Kohn T."/>
            <person name="Peeters S.H."/>
            <person name="Heuer A."/>
            <person name="Rast P."/>
            <person name="Oberbeckmann S."/>
            <person name="Bunk B."/>
            <person name="Jeske O."/>
            <person name="Meyerdierks A."/>
            <person name="Storesund J.E."/>
            <person name="Kallscheuer N."/>
            <person name="Luecker S."/>
            <person name="Lage O.M."/>
            <person name="Pohl T."/>
            <person name="Merkel B.J."/>
            <person name="Hornburger P."/>
            <person name="Mueller R.-W."/>
            <person name="Bruemmer F."/>
            <person name="Labrenz M."/>
            <person name="Spormann A.M."/>
            <person name="Op Den Camp H."/>
            <person name="Overmann J."/>
            <person name="Amann R."/>
            <person name="Jetten M.S.M."/>
            <person name="Mascher T."/>
            <person name="Medema M.H."/>
            <person name="Devos D.P."/>
            <person name="Kaster A.-K."/>
            <person name="Ovreas L."/>
            <person name="Rohde M."/>
            <person name="Galperin M.Y."/>
            <person name="Jogler C."/>
        </authorList>
    </citation>
    <scope>NUCLEOTIDE SEQUENCE [LARGE SCALE GENOMIC DNA]</scope>
    <source>
        <strain evidence="2 3">Pan14r</strain>
    </source>
</reference>
<sequence length="780" mass="87123">MRNLSRNSHHADTLRFHGLRRPKTMRTCPSSCGPALKVTSSGDRSVNRSVLLTAMILLLAGSSVLGISSVCGAADDSISQQVAPNSPKQTSSKDRSADSVVTIQTLLKDMVDRDGIARFPAKNFRLRQHSSYNRDSKTPDDPKGWFANGDFNRPPNGKNFIRTEVINGKKEWVLMDHDGPGAIVRTWMPWQNQKNGGTDLVMRIYLDGESEPALEGNMLGMFDGTGVIPYPFAHPSLRSAVNFFPIPYAKSCKVTVSQMPFFYQFTFREYDEGTTVETFTLDDFRAAENVINDVGNALLHPNATGTTDRQRFRVKMAGSETMAYDLPPGTAAVRELSVKLAGHDDAMITRNVVLKMDFDGKETVWCPIGEFFGTGIGLNPFQGWYRTVAEDGTMTCRWVMPYQTHGTVSLINLGSDDVVADLEVKTGRWNWDERSMYFHANWRGQCPVPTRPFSDWNYVTLKGRGVYVGDTLTVMNPVERWWGEGDEKIFVDGEAFPSIFGTGTEDYYGYSWGGRSTDFYEHPFHAQPFSHRYNKQNRKPNTDERNTLGYSTETRTRVLDTMPFSESLQLDMEVWSWSECDMGYAAGTYWYGFSGTTSNRQPAPDDATQRWVVPPRPPSSESTSSSDATQYFENAIECESLSAVANREGVKLIRDQNLGRYGKHQWSGGRHLFVRDTEAGDFVDLKVAVPSERPFELRIHATTSFDYGILDFSVDGQTVGKSLDTYSAKVGVTGPVTLGRFTSNDKEITIRIEVAGSNPNAKVPGTFFGLDCLIIEPVTP</sequence>
<feature type="compositionally biased region" description="Basic and acidic residues" evidence="1">
    <location>
        <begin position="132"/>
        <end position="143"/>
    </location>
</feature>
<dbReference type="Proteomes" id="UP000317238">
    <property type="component" value="Unassembled WGS sequence"/>
</dbReference>
<feature type="region of interest" description="Disordered" evidence="1">
    <location>
        <begin position="130"/>
        <end position="151"/>
    </location>
</feature>
<feature type="region of interest" description="Disordered" evidence="1">
    <location>
        <begin position="78"/>
        <end position="98"/>
    </location>
</feature>
<evidence type="ECO:0000256" key="1">
    <source>
        <dbReference type="SAM" id="MobiDB-lite"/>
    </source>
</evidence>
<comment type="caution">
    <text evidence="2">The sequence shown here is derived from an EMBL/GenBank/DDBJ whole genome shotgun (WGS) entry which is preliminary data.</text>
</comment>
<organism evidence="2 3">
    <name type="scientific">Crateriforma conspicua</name>
    <dbReference type="NCBI Taxonomy" id="2527996"/>
    <lineage>
        <taxon>Bacteria</taxon>
        <taxon>Pseudomonadati</taxon>
        <taxon>Planctomycetota</taxon>
        <taxon>Planctomycetia</taxon>
        <taxon>Planctomycetales</taxon>
        <taxon>Planctomycetaceae</taxon>
        <taxon>Crateriforma</taxon>
    </lineage>
</organism>
<accession>A0A5C5Y2J6</accession>
<feature type="compositionally biased region" description="Polar residues" evidence="1">
    <location>
        <begin position="78"/>
        <end position="90"/>
    </location>
</feature>
<proteinExistence type="predicted"/>
<evidence type="ECO:0000313" key="2">
    <source>
        <dbReference type="EMBL" id="TWT69434.1"/>
    </source>
</evidence>
<gene>
    <name evidence="2" type="ORF">Pan14r_17200</name>
</gene>
<dbReference type="Gene3D" id="2.60.120.1390">
    <property type="match status" value="2"/>
</dbReference>
<dbReference type="AlphaFoldDB" id="A0A5C5Y2J6"/>
<dbReference type="InterPro" id="IPR021345">
    <property type="entry name" value="DUF2961"/>
</dbReference>
<name>A0A5C5Y2J6_9PLAN</name>
<dbReference type="EMBL" id="SJPL01000001">
    <property type="protein sequence ID" value="TWT69434.1"/>
    <property type="molecule type" value="Genomic_DNA"/>
</dbReference>
<keyword evidence="3" id="KW-1185">Reference proteome</keyword>
<evidence type="ECO:0008006" key="4">
    <source>
        <dbReference type="Google" id="ProtNLM"/>
    </source>
</evidence>